<reference evidence="2" key="1">
    <citation type="submission" date="2023-01" db="EMBL/GenBank/DDBJ databases">
        <title>The chitinases involved in constricting ring structure development in the nematode-trapping fungus Drechslerella dactyloides.</title>
        <authorList>
            <person name="Wang R."/>
            <person name="Zhang L."/>
            <person name="Tang P."/>
            <person name="Li S."/>
            <person name="Liang L."/>
        </authorList>
    </citation>
    <scope>NUCLEOTIDE SEQUENCE</scope>
    <source>
        <strain evidence="2">YMF1.00031</strain>
    </source>
</reference>
<dbReference type="Gene3D" id="2.40.160.200">
    <property type="entry name" value="LURP1-related"/>
    <property type="match status" value="1"/>
</dbReference>
<gene>
    <name evidence="2" type="ORF">Dda_9307</name>
</gene>
<evidence type="ECO:0000256" key="1">
    <source>
        <dbReference type="ARBA" id="ARBA00005437"/>
    </source>
</evidence>
<dbReference type="EMBL" id="JAQGDS010000016">
    <property type="protein sequence ID" value="KAJ6256013.1"/>
    <property type="molecule type" value="Genomic_DNA"/>
</dbReference>
<organism evidence="2 3">
    <name type="scientific">Drechslerella dactyloides</name>
    <name type="common">Nematode-trapping fungus</name>
    <name type="synonym">Arthrobotrys dactyloides</name>
    <dbReference type="NCBI Taxonomy" id="74499"/>
    <lineage>
        <taxon>Eukaryota</taxon>
        <taxon>Fungi</taxon>
        <taxon>Dikarya</taxon>
        <taxon>Ascomycota</taxon>
        <taxon>Pezizomycotina</taxon>
        <taxon>Orbiliomycetes</taxon>
        <taxon>Orbiliales</taxon>
        <taxon>Orbiliaceae</taxon>
        <taxon>Drechslerella</taxon>
    </lineage>
</organism>
<keyword evidence="3" id="KW-1185">Reference proteome</keyword>
<evidence type="ECO:0000313" key="3">
    <source>
        <dbReference type="Proteomes" id="UP001221413"/>
    </source>
</evidence>
<dbReference type="AlphaFoldDB" id="A0AAD6NGS0"/>
<dbReference type="InterPro" id="IPR038595">
    <property type="entry name" value="LOR_sf"/>
</dbReference>
<accession>A0AAD6NGS0</accession>
<comment type="caution">
    <text evidence="2">The sequence shown here is derived from an EMBL/GenBank/DDBJ whole genome shotgun (WGS) entry which is preliminary data.</text>
</comment>
<dbReference type="Proteomes" id="UP001221413">
    <property type="component" value="Unassembled WGS sequence"/>
</dbReference>
<evidence type="ECO:0000313" key="2">
    <source>
        <dbReference type="EMBL" id="KAJ6256013.1"/>
    </source>
</evidence>
<comment type="similarity">
    <text evidence="1">Belongs to the LOR family.</text>
</comment>
<proteinExistence type="inferred from homology"/>
<dbReference type="SUPFAM" id="SSF54518">
    <property type="entry name" value="Tubby C-terminal domain-like"/>
    <property type="match status" value="1"/>
</dbReference>
<protein>
    <submittedName>
        <fullName evidence="2">Uncharacterized protein</fullName>
    </submittedName>
</protein>
<dbReference type="InterPro" id="IPR025659">
    <property type="entry name" value="Tubby-like_C"/>
</dbReference>
<dbReference type="InterPro" id="IPR007612">
    <property type="entry name" value="LOR"/>
</dbReference>
<sequence length="132" mass="15062">MFDKHEPKANSSTGVTINIEPVAAKIAIFPQFVAQKTETLIIREKVFSWSGDSFDITTIEKVPLFKIHGKAFSLSGRKIFSDQQGNELFHLRKEHLTIHTTYYGEDSTGKKLFEVKSKFSSKTGYSPYQSYY</sequence>
<dbReference type="Pfam" id="PF04525">
    <property type="entry name" value="LOR"/>
    <property type="match status" value="1"/>
</dbReference>
<name>A0AAD6NGS0_DREDA</name>